<keyword evidence="4" id="KW-1185">Reference proteome</keyword>
<organism evidence="3 4">
    <name type="scientific">Tanacetum coccineum</name>
    <dbReference type="NCBI Taxonomy" id="301880"/>
    <lineage>
        <taxon>Eukaryota</taxon>
        <taxon>Viridiplantae</taxon>
        <taxon>Streptophyta</taxon>
        <taxon>Embryophyta</taxon>
        <taxon>Tracheophyta</taxon>
        <taxon>Spermatophyta</taxon>
        <taxon>Magnoliopsida</taxon>
        <taxon>eudicotyledons</taxon>
        <taxon>Gunneridae</taxon>
        <taxon>Pentapetalae</taxon>
        <taxon>asterids</taxon>
        <taxon>campanulids</taxon>
        <taxon>Asterales</taxon>
        <taxon>Asteraceae</taxon>
        <taxon>Asteroideae</taxon>
        <taxon>Anthemideae</taxon>
        <taxon>Anthemidinae</taxon>
        <taxon>Tanacetum</taxon>
    </lineage>
</organism>
<accession>A0ABQ5IMM5</accession>
<keyword evidence="1" id="KW-0479">Metal-binding</keyword>
<feature type="domain" description="CCHC-type" evidence="2">
    <location>
        <begin position="85"/>
        <end position="101"/>
    </location>
</feature>
<protein>
    <submittedName>
        <fullName evidence="3">Retrovirus-related pol polyprotein from transposon TNT 1-94</fullName>
    </submittedName>
</protein>
<proteinExistence type="predicted"/>
<dbReference type="EMBL" id="BQNB010020964">
    <property type="protein sequence ID" value="GJU01433.1"/>
    <property type="molecule type" value="Genomic_DNA"/>
</dbReference>
<reference evidence="3" key="2">
    <citation type="submission" date="2022-01" db="EMBL/GenBank/DDBJ databases">
        <authorList>
            <person name="Yamashiro T."/>
            <person name="Shiraishi A."/>
            <person name="Satake H."/>
            <person name="Nakayama K."/>
        </authorList>
    </citation>
    <scope>NUCLEOTIDE SEQUENCE</scope>
</reference>
<evidence type="ECO:0000313" key="3">
    <source>
        <dbReference type="EMBL" id="GJU01433.1"/>
    </source>
</evidence>
<evidence type="ECO:0000256" key="1">
    <source>
        <dbReference type="PROSITE-ProRule" id="PRU00047"/>
    </source>
</evidence>
<keyword evidence="1" id="KW-0863">Zinc-finger</keyword>
<comment type="caution">
    <text evidence="3">The sequence shown here is derived from an EMBL/GenBank/DDBJ whole genome shotgun (WGS) entry which is preliminary data.</text>
</comment>
<evidence type="ECO:0000313" key="4">
    <source>
        <dbReference type="Proteomes" id="UP001151760"/>
    </source>
</evidence>
<name>A0ABQ5IMM5_9ASTR</name>
<evidence type="ECO:0000259" key="2">
    <source>
        <dbReference type="PROSITE" id="PS50158"/>
    </source>
</evidence>
<dbReference type="Proteomes" id="UP001151760">
    <property type="component" value="Unassembled WGS sequence"/>
</dbReference>
<keyword evidence="1" id="KW-0862">Zinc</keyword>
<dbReference type="PROSITE" id="PS50158">
    <property type="entry name" value="ZF_CCHC"/>
    <property type="match status" value="1"/>
</dbReference>
<dbReference type="InterPro" id="IPR036875">
    <property type="entry name" value="Znf_CCHC_sf"/>
</dbReference>
<dbReference type="InterPro" id="IPR001878">
    <property type="entry name" value="Znf_CCHC"/>
</dbReference>
<dbReference type="Pfam" id="PF00098">
    <property type="entry name" value="zf-CCHC"/>
    <property type="match status" value="1"/>
</dbReference>
<gene>
    <name evidence="3" type="ORF">Tco_1111771</name>
</gene>
<reference evidence="3" key="1">
    <citation type="journal article" date="2022" name="Int. J. Mol. Sci.">
        <title>Draft Genome of Tanacetum Coccineum: Genomic Comparison of Closely Related Tanacetum-Family Plants.</title>
        <authorList>
            <person name="Yamashiro T."/>
            <person name="Shiraishi A."/>
            <person name="Nakayama K."/>
            <person name="Satake H."/>
        </authorList>
    </citation>
    <scope>NUCLEOTIDE SEQUENCE</scope>
</reference>
<dbReference type="SUPFAM" id="SSF57756">
    <property type="entry name" value="Retrovirus zinc finger-like domains"/>
    <property type="match status" value="1"/>
</dbReference>
<sequence>MLTNVVQQFYLRPTNNYLRTSSNTRLRLVEKPQPRATLRIQMNTGTSVNVESIGNFGNNDVDGVNNARARYVGNDGKGIETIGPRCFNCKEIGHIARNCTSALRKRSSGFYKEAMLLAHKGDSSIDLNEDDEIELDTEIDKQPTYNEENKAEQQLDVANFVYLAGSDTDEPETKLHPDLAQTTWIDDVQPDKETRNIDILSEDNGNSIITNSSNMNHDRVEVVQDKVLCDNDFDQSLIDTLIKCVITD</sequence>
<dbReference type="Gene3D" id="4.10.60.10">
    <property type="entry name" value="Zinc finger, CCHC-type"/>
    <property type="match status" value="1"/>
</dbReference>
<dbReference type="SMART" id="SM00343">
    <property type="entry name" value="ZnF_C2HC"/>
    <property type="match status" value="1"/>
</dbReference>